<comment type="caution">
    <text evidence="2">The sequence shown here is derived from an EMBL/GenBank/DDBJ whole genome shotgun (WGS) entry which is preliminary data.</text>
</comment>
<dbReference type="EMBL" id="JAUUTY010000003">
    <property type="protein sequence ID" value="KAK1664554.1"/>
    <property type="molecule type" value="Genomic_DNA"/>
</dbReference>
<dbReference type="AlphaFoldDB" id="A0AAD8WJE9"/>
<organism evidence="2 3">
    <name type="scientific">Lolium multiflorum</name>
    <name type="common">Italian ryegrass</name>
    <name type="synonym">Lolium perenne subsp. multiflorum</name>
    <dbReference type="NCBI Taxonomy" id="4521"/>
    <lineage>
        <taxon>Eukaryota</taxon>
        <taxon>Viridiplantae</taxon>
        <taxon>Streptophyta</taxon>
        <taxon>Embryophyta</taxon>
        <taxon>Tracheophyta</taxon>
        <taxon>Spermatophyta</taxon>
        <taxon>Magnoliopsida</taxon>
        <taxon>Liliopsida</taxon>
        <taxon>Poales</taxon>
        <taxon>Poaceae</taxon>
        <taxon>BOP clade</taxon>
        <taxon>Pooideae</taxon>
        <taxon>Poodae</taxon>
        <taxon>Poeae</taxon>
        <taxon>Poeae Chloroplast Group 2 (Poeae type)</taxon>
        <taxon>Loliodinae</taxon>
        <taxon>Loliinae</taxon>
        <taxon>Lolium</taxon>
    </lineage>
</organism>
<proteinExistence type="predicted"/>
<protein>
    <submittedName>
        <fullName evidence="2">Uncharacterized protein</fullName>
    </submittedName>
</protein>
<dbReference type="PANTHER" id="PTHR47127">
    <property type="entry name" value="10A19I.15"/>
    <property type="match status" value="1"/>
</dbReference>
<evidence type="ECO:0000256" key="1">
    <source>
        <dbReference type="SAM" id="MobiDB-lite"/>
    </source>
</evidence>
<dbReference type="Proteomes" id="UP001231189">
    <property type="component" value="Unassembled WGS sequence"/>
</dbReference>
<gene>
    <name evidence="2" type="ORF">QYE76_052713</name>
</gene>
<name>A0AAD8WJE9_LOLMU</name>
<reference evidence="2" key="1">
    <citation type="submission" date="2023-07" db="EMBL/GenBank/DDBJ databases">
        <title>A chromosome-level genome assembly of Lolium multiflorum.</title>
        <authorList>
            <person name="Chen Y."/>
            <person name="Copetti D."/>
            <person name="Kolliker R."/>
            <person name="Studer B."/>
        </authorList>
    </citation>
    <scope>NUCLEOTIDE SEQUENCE</scope>
    <source>
        <strain evidence="2">02402/16</strain>
        <tissue evidence="2">Leaf</tissue>
    </source>
</reference>
<sequence>MENYSLLMGAASVMKMTVEMAGVDGEAFRGTSRPGGVRTRLLSPDLGFAMAAALEGIINKVAWNIRNYRYVGDVSNYDEMHAIFSFVLAIGKFAMGSSESLGTPSAEDDDTQDSDTVILDGPPEKAAGAPERTSHMPFGTTYKPTNMHHDLYQAVMDMVGFVEEDLMAALSHLVDHKAQGSSFVGMNDPHSDTAPSGRGTTLPMICGVLTKGFRNLQLMEDLLRPTDQVSGYSNNSYRGYETLEAARQEYQSFLDDETAIKAIDQPMP</sequence>
<feature type="region of interest" description="Disordered" evidence="1">
    <location>
        <begin position="99"/>
        <end position="137"/>
    </location>
</feature>
<keyword evidence="3" id="KW-1185">Reference proteome</keyword>
<accession>A0AAD8WJE9</accession>
<evidence type="ECO:0000313" key="2">
    <source>
        <dbReference type="EMBL" id="KAK1664554.1"/>
    </source>
</evidence>
<evidence type="ECO:0000313" key="3">
    <source>
        <dbReference type="Proteomes" id="UP001231189"/>
    </source>
</evidence>